<evidence type="ECO:0000313" key="8">
    <source>
        <dbReference type="EnsemblMetazoa" id="AALFPA23_019620.P28860"/>
    </source>
</evidence>
<keyword evidence="9" id="KW-1185">Reference proteome</keyword>
<keyword evidence="3" id="KW-0813">Transport</keyword>
<keyword evidence="6 7" id="KW-0472">Membrane</keyword>
<feature type="transmembrane region" description="Helical" evidence="7">
    <location>
        <begin position="146"/>
        <end position="168"/>
    </location>
</feature>
<dbReference type="InterPro" id="IPR036259">
    <property type="entry name" value="MFS_trans_sf"/>
</dbReference>
<dbReference type="InterPro" id="IPR002259">
    <property type="entry name" value="Eqnu_transpt"/>
</dbReference>
<feature type="transmembrane region" description="Helical" evidence="7">
    <location>
        <begin position="439"/>
        <end position="463"/>
    </location>
</feature>
<feature type="transmembrane region" description="Helical" evidence="7">
    <location>
        <begin position="334"/>
        <end position="359"/>
    </location>
</feature>
<dbReference type="PIRSF" id="PIRSF016379">
    <property type="entry name" value="ENT"/>
    <property type="match status" value="1"/>
</dbReference>
<organism evidence="8 9">
    <name type="scientific">Aedes albopictus</name>
    <name type="common">Asian tiger mosquito</name>
    <name type="synonym">Stegomyia albopicta</name>
    <dbReference type="NCBI Taxonomy" id="7160"/>
    <lineage>
        <taxon>Eukaryota</taxon>
        <taxon>Metazoa</taxon>
        <taxon>Ecdysozoa</taxon>
        <taxon>Arthropoda</taxon>
        <taxon>Hexapoda</taxon>
        <taxon>Insecta</taxon>
        <taxon>Pterygota</taxon>
        <taxon>Neoptera</taxon>
        <taxon>Endopterygota</taxon>
        <taxon>Diptera</taxon>
        <taxon>Nematocera</taxon>
        <taxon>Culicoidea</taxon>
        <taxon>Culicidae</taxon>
        <taxon>Culicinae</taxon>
        <taxon>Aedini</taxon>
        <taxon>Aedes</taxon>
        <taxon>Stegomyia</taxon>
    </lineage>
</organism>
<reference evidence="8" key="2">
    <citation type="submission" date="2025-05" db="UniProtKB">
        <authorList>
            <consortium name="EnsemblMetazoa"/>
        </authorList>
    </citation>
    <scope>IDENTIFICATION</scope>
    <source>
        <strain evidence="8">Foshan</strain>
    </source>
</reference>
<evidence type="ECO:0000256" key="5">
    <source>
        <dbReference type="ARBA" id="ARBA00022989"/>
    </source>
</evidence>
<accession>A0ABM1ZLE3</accession>
<sequence>MRDRLLSWVRFRSRGDSTAMDYATRTTRRPLLQDEDEEDSEATFVDDNIYAGSINAGSVSNIPTTATVGIRSGVRNRTGDDGSLRVAPVDKYNFTYAVFYLLGMTTLLPWNFFVTAEEYWHYKFRNISSNDTNVLTPRQLEFQSDLSIAASVPSTLFLLLNAGFGHYISLRVRMAGSLVMMFLIFIGTTALAQVDTDQWQDAFFLLTLTSVVVVNAFSAIMSGSLFGIAGQFSSDYMSAVVSGQALGGIFSALAEIIALTFGAAPTVTAFVFFIVGTLVLLCSLVLYVVMSKTLFFKYYTSPRTLMKSSLDVDDMTRELLPRQEPTFMGVLRKIWLFGFSEWLVFVTTLSIYPAVTILVGSQSQSHPWKDVYFLPVVNYLLFNTGDYLGRVCAGSLEWLSNSPFLLSVATISRIAFVPMMLLCNIRPHHSFPVMIHSDYIFIALMAGFSLSNGYIANIALIGAPKAVDQEEKEMASSMMAAFLGVGLACGSTISFMIIEMIK</sequence>
<dbReference type="GeneID" id="109430148"/>
<dbReference type="PRINTS" id="PR01130">
    <property type="entry name" value="DERENTRNSPRT"/>
</dbReference>
<evidence type="ECO:0000256" key="6">
    <source>
        <dbReference type="ARBA" id="ARBA00023136"/>
    </source>
</evidence>
<feature type="transmembrane region" description="Helical" evidence="7">
    <location>
        <begin position="175"/>
        <end position="192"/>
    </location>
</feature>
<feature type="transmembrane region" description="Helical" evidence="7">
    <location>
        <begin position="404"/>
        <end position="427"/>
    </location>
</feature>
<feature type="transmembrane region" description="Helical" evidence="7">
    <location>
        <begin position="475"/>
        <end position="498"/>
    </location>
</feature>
<comment type="subcellular location">
    <subcellularLocation>
        <location evidence="1">Membrane</location>
        <topology evidence="1">Multi-pass membrane protein</topology>
    </subcellularLocation>
</comment>
<evidence type="ECO:0008006" key="10">
    <source>
        <dbReference type="Google" id="ProtNLM"/>
    </source>
</evidence>
<evidence type="ECO:0000256" key="2">
    <source>
        <dbReference type="ARBA" id="ARBA00007965"/>
    </source>
</evidence>
<keyword evidence="5 7" id="KW-1133">Transmembrane helix</keyword>
<name>A0ABM1ZLE3_AEDAL</name>
<dbReference type="SUPFAM" id="SSF103473">
    <property type="entry name" value="MFS general substrate transporter"/>
    <property type="match status" value="1"/>
</dbReference>
<evidence type="ECO:0000256" key="1">
    <source>
        <dbReference type="ARBA" id="ARBA00004141"/>
    </source>
</evidence>
<dbReference type="Proteomes" id="UP000069940">
    <property type="component" value="Unassembled WGS sequence"/>
</dbReference>
<dbReference type="PANTHER" id="PTHR10332:SF88">
    <property type="entry name" value="EQUILIBRATIVE NUCLEOSIDE TRANSPORTER 1, ISOFORM A"/>
    <property type="match status" value="1"/>
</dbReference>
<keyword evidence="4 7" id="KW-0812">Transmembrane</keyword>
<dbReference type="EnsemblMetazoa" id="AALFPA23_019620.R28860">
    <property type="protein sequence ID" value="AALFPA23_019620.P28860"/>
    <property type="gene ID" value="AALFPA23_019620"/>
</dbReference>
<evidence type="ECO:0000313" key="9">
    <source>
        <dbReference type="Proteomes" id="UP000069940"/>
    </source>
</evidence>
<evidence type="ECO:0000256" key="4">
    <source>
        <dbReference type="ARBA" id="ARBA00022692"/>
    </source>
</evidence>
<feature type="transmembrane region" description="Helical" evidence="7">
    <location>
        <begin position="204"/>
        <end position="228"/>
    </location>
</feature>
<comment type="similarity">
    <text evidence="2">Belongs to the SLC29A/ENT transporter (TC 2.A.57) family.</text>
</comment>
<feature type="transmembrane region" description="Helical" evidence="7">
    <location>
        <begin position="94"/>
        <end position="113"/>
    </location>
</feature>
<dbReference type="PANTHER" id="PTHR10332">
    <property type="entry name" value="EQUILIBRATIVE NUCLEOSIDE TRANSPORTER"/>
    <property type="match status" value="1"/>
</dbReference>
<evidence type="ECO:0000256" key="7">
    <source>
        <dbReference type="SAM" id="Phobius"/>
    </source>
</evidence>
<reference evidence="9" key="1">
    <citation type="journal article" date="2015" name="Proc. Natl. Acad. Sci. U.S.A.">
        <title>Genome sequence of the Asian Tiger mosquito, Aedes albopictus, reveals insights into its biology, genetics, and evolution.</title>
        <authorList>
            <person name="Chen X.G."/>
            <person name="Jiang X."/>
            <person name="Gu J."/>
            <person name="Xu M."/>
            <person name="Wu Y."/>
            <person name="Deng Y."/>
            <person name="Zhang C."/>
            <person name="Bonizzoni M."/>
            <person name="Dermauw W."/>
            <person name="Vontas J."/>
            <person name="Armbruster P."/>
            <person name="Huang X."/>
            <person name="Yang Y."/>
            <person name="Zhang H."/>
            <person name="He W."/>
            <person name="Peng H."/>
            <person name="Liu Y."/>
            <person name="Wu K."/>
            <person name="Chen J."/>
            <person name="Lirakis M."/>
            <person name="Topalis P."/>
            <person name="Van Leeuwen T."/>
            <person name="Hall A.B."/>
            <person name="Jiang X."/>
            <person name="Thorpe C."/>
            <person name="Mueller R.L."/>
            <person name="Sun C."/>
            <person name="Waterhouse R.M."/>
            <person name="Yan G."/>
            <person name="Tu Z.J."/>
            <person name="Fang X."/>
            <person name="James A.A."/>
        </authorList>
    </citation>
    <scope>NUCLEOTIDE SEQUENCE [LARGE SCALE GENOMIC DNA]</scope>
    <source>
        <strain evidence="9">Foshan</strain>
    </source>
</reference>
<protein>
    <recommendedName>
        <fullName evidence="10">Nucleoside transporter</fullName>
    </recommendedName>
</protein>
<feature type="transmembrane region" description="Helical" evidence="7">
    <location>
        <begin position="240"/>
        <end position="261"/>
    </location>
</feature>
<dbReference type="RefSeq" id="XP_019561726.2">
    <property type="nucleotide sequence ID" value="XM_019706181.3"/>
</dbReference>
<feature type="transmembrane region" description="Helical" evidence="7">
    <location>
        <begin position="267"/>
        <end position="289"/>
    </location>
</feature>
<evidence type="ECO:0000256" key="3">
    <source>
        <dbReference type="ARBA" id="ARBA00022448"/>
    </source>
</evidence>
<dbReference type="Pfam" id="PF01733">
    <property type="entry name" value="Nucleoside_tran"/>
    <property type="match status" value="1"/>
</dbReference>
<proteinExistence type="inferred from homology"/>